<reference evidence="7 8" key="1">
    <citation type="submission" date="2016-05" db="EMBL/GenBank/DDBJ databases">
        <title>Genome sequencing of Acetobacter pasteurianus strain SRCM100623.</title>
        <authorList>
            <person name="Song Y.R."/>
        </authorList>
    </citation>
    <scope>NUCLEOTIDE SEQUENCE [LARGE SCALE GENOMIC DNA]</scope>
    <source>
        <strain evidence="7 8">SRCM100623</strain>
    </source>
</reference>
<dbReference type="AlphaFoldDB" id="A0A1A0CG45"/>
<sequence>MRYLWSGMRACLDRAFDISGRGSSIPKEVVAGITTFGAMAYIMAVNPNILASAGLDQHAMVITTIASAVVGSFIMAVGANLPIALAPVMSSNVVFAQIVVVRMGVPPAQAFTMVLLGGLAFLFLSLTPWRRRIVETFPLSVKQGIHFAIGAFVAHIGIVNGGLVTKGGEGLVFGQLSNPVVLLALAGVFLAMMLKWARVPAAILLSVIAVTIAGLWVAHPDGSKVTQLPAHWVDWPSYPWFMLFPYDFHGLFANLFLVLPITLYFFLGDFFDATGTMMAVMQRSGLKDKQGQPLLAKSAFVADATASVIGSALGTSTVSAYLESLVGVEEGGRTGLTTLVVACLFAVSSILWPLIICVPAVATAPALILVGLGMLGSLPDLKALAVQERVIPLFMLLVTVLTGDFMVSLAFGLLLHTAFVLTTRKWAELTLMLCGLDCVFILYLVLSSRLGS</sequence>
<evidence type="ECO:0000256" key="6">
    <source>
        <dbReference type="ARBA" id="ARBA00023136"/>
    </source>
</evidence>
<dbReference type="GO" id="GO:0005886">
    <property type="term" value="C:plasma membrane"/>
    <property type="evidence" value="ECO:0007669"/>
    <property type="project" value="TreeGrafter"/>
</dbReference>
<keyword evidence="5" id="KW-1133">Transmembrane helix</keyword>
<organism evidence="7 8">
    <name type="scientific">Acetobacter pasteurianus</name>
    <name type="common">Acetobacter turbidans</name>
    <dbReference type="NCBI Taxonomy" id="438"/>
    <lineage>
        <taxon>Bacteria</taxon>
        <taxon>Pseudomonadati</taxon>
        <taxon>Pseudomonadota</taxon>
        <taxon>Alphaproteobacteria</taxon>
        <taxon>Acetobacterales</taxon>
        <taxon>Acetobacteraceae</taxon>
        <taxon>Acetobacter</taxon>
    </lineage>
</organism>
<dbReference type="PANTHER" id="PTHR43337:SF1">
    <property type="entry name" value="XANTHINE_URACIL PERMEASE C887.17-RELATED"/>
    <property type="match status" value="1"/>
</dbReference>
<evidence type="ECO:0000256" key="2">
    <source>
        <dbReference type="ARBA" id="ARBA00005697"/>
    </source>
</evidence>
<dbReference type="eggNOG" id="COG2252">
    <property type="taxonomic scope" value="Bacteria"/>
</dbReference>
<keyword evidence="3" id="KW-0813">Transport</keyword>
<accession>A0A1A0CG45</accession>
<evidence type="ECO:0000256" key="1">
    <source>
        <dbReference type="ARBA" id="ARBA00004127"/>
    </source>
</evidence>
<dbReference type="Pfam" id="PF00860">
    <property type="entry name" value="Xan_ur_permease"/>
    <property type="match status" value="1"/>
</dbReference>
<evidence type="ECO:0000256" key="3">
    <source>
        <dbReference type="ARBA" id="ARBA00022448"/>
    </source>
</evidence>
<evidence type="ECO:0000256" key="5">
    <source>
        <dbReference type="ARBA" id="ARBA00022989"/>
    </source>
</evidence>
<comment type="similarity">
    <text evidence="2">Belongs to the nucleobase:cation symporter-2 (NCS2) (TC 2.A.40) family. Azg-like subfamily.</text>
</comment>
<evidence type="ECO:0000313" key="7">
    <source>
        <dbReference type="EMBL" id="OAZ61675.1"/>
    </source>
</evidence>
<evidence type="ECO:0000256" key="4">
    <source>
        <dbReference type="ARBA" id="ARBA00022692"/>
    </source>
</evidence>
<comment type="subcellular location">
    <subcellularLocation>
        <location evidence="1">Endomembrane system</location>
        <topology evidence="1">Multi-pass membrane protein</topology>
    </subcellularLocation>
</comment>
<dbReference type="InterPro" id="IPR006043">
    <property type="entry name" value="NCS2"/>
</dbReference>
<dbReference type="Proteomes" id="UP000093796">
    <property type="component" value="Unassembled WGS sequence"/>
</dbReference>
<dbReference type="InterPro" id="IPR045018">
    <property type="entry name" value="Azg-like"/>
</dbReference>
<dbReference type="GO" id="GO:0012505">
    <property type="term" value="C:endomembrane system"/>
    <property type="evidence" value="ECO:0007669"/>
    <property type="project" value="UniProtKB-SubCell"/>
</dbReference>
<protein>
    <submittedName>
        <fullName evidence="7">Adenine permease AdeP</fullName>
    </submittedName>
</protein>
<comment type="caution">
    <text evidence="7">The sequence shown here is derived from an EMBL/GenBank/DDBJ whole genome shotgun (WGS) entry which is preliminary data.</text>
</comment>
<keyword evidence="4" id="KW-0812">Transmembrane</keyword>
<dbReference type="PANTHER" id="PTHR43337">
    <property type="entry name" value="XANTHINE/URACIL PERMEASE C887.17-RELATED"/>
    <property type="match status" value="1"/>
</dbReference>
<dbReference type="GO" id="GO:0005345">
    <property type="term" value="F:purine nucleobase transmembrane transporter activity"/>
    <property type="evidence" value="ECO:0007669"/>
    <property type="project" value="TreeGrafter"/>
</dbReference>
<gene>
    <name evidence="7" type="ORF">SRCM100623_02653</name>
</gene>
<name>A0A1A0CG45_ACEPA</name>
<keyword evidence="6" id="KW-0472">Membrane</keyword>
<dbReference type="RefSeq" id="WP_035365916.1">
    <property type="nucleotide sequence ID" value="NZ_LYUD01000153.1"/>
</dbReference>
<dbReference type="PATRIC" id="fig|438.15.peg.2941"/>
<proteinExistence type="inferred from homology"/>
<evidence type="ECO:0000313" key="8">
    <source>
        <dbReference type="Proteomes" id="UP000093796"/>
    </source>
</evidence>
<dbReference type="EMBL" id="LYUD01000153">
    <property type="protein sequence ID" value="OAZ61675.1"/>
    <property type="molecule type" value="Genomic_DNA"/>
</dbReference>
<dbReference type="OrthoDB" id="9808458at2"/>